<protein>
    <recommendedName>
        <fullName evidence="7">Negative regulator of reactive oxygen species</fullName>
    </recommendedName>
</protein>
<keyword evidence="3" id="KW-1133">Transmembrane helix</keyword>
<feature type="signal peptide" evidence="4">
    <location>
        <begin position="1"/>
        <end position="23"/>
    </location>
</feature>
<keyword evidence="2" id="KW-0677">Repeat</keyword>
<reference evidence="5 6" key="1">
    <citation type="submission" date="2020-10" db="EMBL/GenBank/DDBJ databases">
        <title>Pygocentrus nattereri (red-bellied piranha) genome, fPygNat1, primary haplotype.</title>
        <authorList>
            <person name="Myers G."/>
            <person name="Meyer A."/>
            <person name="Karagic N."/>
            <person name="Pippel M."/>
            <person name="Winkler S."/>
            <person name="Tracey A."/>
            <person name="Wood J."/>
            <person name="Formenti G."/>
            <person name="Howe K."/>
            <person name="Fedrigo O."/>
            <person name="Jarvis E.D."/>
        </authorList>
    </citation>
    <scope>NUCLEOTIDE SEQUENCE [LARGE SCALE GENOMIC DNA]</scope>
</reference>
<feature type="transmembrane region" description="Helical" evidence="3">
    <location>
        <begin position="639"/>
        <end position="662"/>
    </location>
</feature>
<dbReference type="GeneTree" id="ENSGT00940000157975"/>
<evidence type="ECO:0000313" key="5">
    <source>
        <dbReference type="Ensembl" id="ENSPNAP00000013087.1"/>
    </source>
</evidence>
<accession>A0A3B4CM25</accession>
<reference evidence="5" key="2">
    <citation type="submission" date="2025-08" db="UniProtKB">
        <authorList>
            <consortium name="Ensembl"/>
        </authorList>
    </citation>
    <scope>IDENTIFICATION</scope>
</reference>
<dbReference type="SUPFAM" id="SSF52058">
    <property type="entry name" value="L domain-like"/>
    <property type="match status" value="2"/>
</dbReference>
<organism evidence="5 6">
    <name type="scientific">Pygocentrus nattereri</name>
    <name type="common">Red-bellied piranha</name>
    <dbReference type="NCBI Taxonomy" id="42514"/>
    <lineage>
        <taxon>Eukaryota</taxon>
        <taxon>Metazoa</taxon>
        <taxon>Chordata</taxon>
        <taxon>Craniata</taxon>
        <taxon>Vertebrata</taxon>
        <taxon>Euteleostomi</taxon>
        <taxon>Actinopterygii</taxon>
        <taxon>Neopterygii</taxon>
        <taxon>Teleostei</taxon>
        <taxon>Ostariophysi</taxon>
        <taxon>Characiformes</taxon>
        <taxon>Characoidei</taxon>
        <taxon>Pygocentrus</taxon>
    </lineage>
</organism>
<dbReference type="Pfam" id="PF00560">
    <property type="entry name" value="LRR_1"/>
    <property type="match status" value="1"/>
</dbReference>
<dbReference type="STRING" id="42514.ENSPNAP00000013087"/>
<dbReference type="OMA" id="DWAMVTC"/>
<evidence type="ECO:0000256" key="2">
    <source>
        <dbReference type="ARBA" id="ARBA00022737"/>
    </source>
</evidence>
<keyword evidence="3" id="KW-0472">Membrane</keyword>
<keyword evidence="3" id="KW-0812">Transmembrane</keyword>
<dbReference type="CTD" id="375387"/>
<dbReference type="PANTHER" id="PTHR24366:SF168">
    <property type="entry name" value="GH22922P-RELATED"/>
    <property type="match status" value="1"/>
</dbReference>
<evidence type="ECO:0000256" key="4">
    <source>
        <dbReference type="SAM" id="SignalP"/>
    </source>
</evidence>
<dbReference type="InterPro" id="IPR032675">
    <property type="entry name" value="LRR_dom_sf"/>
</dbReference>
<dbReference type="OrthoDB" id="676979at2759"/>
<dbReference type="AlphaFoldDB" id="A0A3B4CM25"/>
<dbReference type="InterPro" id="IPR001611">
    <property type="entry name" value="Leu-rich_rpt"/>
</dbReference>
<feature type="chain" id="PRO_5017332208" description="Negative regulator of reactive oxygen species" evidence="4">
    <location>
        <begin position="24"/>
        <end position="683"/>
    </location>
</feature>
<gene>
    <name evidence="5" type="primary">NRROS</name>
</gene>
<keyword evidence="6" id="KW-1185">Reference proteome</keyword>
<dbReference type="Ensembl" id="ENSPNAT00000020588.2">
    <property type="protein sequence ID" value="ENSPNAP00000013087.1"/>
    <property type="gene ID" value="ENSPNAG00000018919.2"/>
</dbReference>
<dbReference type="SMART" id="SM00364">
    <property type="entry name" value="LRR_BAC"/>
    <property type="match status" value="3"/>
</dbReference>
<sequence length="683" mass="77599">MPVLSVLSTLLYFISMPVPWALGHPHITPCRLSQSTALCNSYGLSSVPSDLPQQIEELFLNQNFVSTLQNDCLSRYASLRLFSCASNRLRAVEEKAFSRSPLIESLNLANNDLHHGHKQFAQSLRSLTRLRTLDLSSNGLTEDMVSDLLQNLTSIEFLYLSGNILLRLDESTFRDLYQLKELNLERNLLFEIDGAFDHLQKLLRLNLAFNSLPCLVKFEMTQLVMLNASHNLIEWFITNSDVTEIFQLEMLDLSNNRLLFFPFLPTHSSIRSLLLSNNQINFYSHLAVNNSSNWTTNVEYYNMGRNASNITADLWDESLHGDISSVQLLDLSGNQLRYFPKGFLQKMPHLYWLRLRRNCLESFNLTAEDVPATLYELDVSNNRLTELHAQPSSVSVLNNLTHLNLSLNDIKRLPPRVFNTLPSLNTVDLSYNTVGICHSGDISDSDTPACVVWTNHSSLKQLYIAGCSIQNLPPLVFEGTPLTHLELSNNPDLLIGQDSLSGLSGTLQHLGLSNTGLQNFDFSPYKHLKFLNISKNAIWELPKSLLMLNLKLLDLRNNMLSTIQSEHATALADRVQIVYVNGNAFNCCHLEWYRMFEESKALCAVDLSEVTCIDLHRQSQKAMFFDSVDCGSRSTEESIFWYILLFLSVCLSLVGISVIYLLTYRPKVLPRAIKKKCWRPTPY</sequence>
<evidence type="ECO:0000256" key="3">
    <source>
        <dbReference type="SAM" id="Phobius"/>
    </source>
</evidence>
<dbReference type="InterPro" id="IPR003591">
    <property type="entry name" value="Leu-rich_rpt_typical-subtyp"/>
</dbReference>
<evidence type="ECO:0000313" key="6">
    <source>
        <dbReference type="Proteomes" id="UP001501920"/>
    </source>
</evidence>
<reference evidence="5" key="3">
    <citation type="submission" date="2025-09" db="UniProtKB">
        <authorList>
            <consortium name="Ensembl"/>
        </authorList>
    </citation>
    <scope>IDENTIFICATION</scope>
</reference>
<dbReference type="Gene3D" id="3.80.10.10">
    <property type="entry name" value="Ribonuclease Inhibitor"/>
    <property type="match status" value="5"/>
</dbReference>
<evidence type="ECO:0000256" key="1">
    <source>
        <dbReference type="ARBA" id="ARBA00022614"/>
    </source>
</evidence>
<dbReference type="RefSeq" id="XP_017538893.1">
    <property type="nucleotide sequence ID" value="XM_017683404.2"/>
</dbReference>
<name>A0A3B4CM25_PYGNA</name>
<dbReference type="PROSITE" id="PS51450">
    <property type="entry name" value="LRR"/>
    <property type="match status" value="2"/>
</dbReference>
<dbReference type="Proteomes" id="UP001501920">
    <property type="component" value="Chromosome 3"/>
</dbReference>
<dbReference type="SMART" id="SM00369">
    <property type="entry name" value="LRR_TYP"/>
    <property type="match status" value="8"/>
</dbReference>
<keyword evidence="1" id="KW-0433">Leucine-rich repeat</keyword>
<evidence type="ECO:0008006" key="7">
    <source>
        <dbReference type="Google" id="ProtNLM"/>
    </source>
</evidence>
<dbReference type="PANTHER" id="PTHR24366">
    <property type="entry name" value="IG(IMMUNOGLOBULIN) AND LRR(LEUCINE RICH REPEAT) DOMAINS"/>
    <property type="match status" value="1"/>
</dbReference>
<dbReference type="Pfam" id="PF13855">
    <property type="entry name" value="LRR_8"/>
    <property type="match status" value="2"/>
</dbReference>
<proteinExistence type="predicted"/>
<keyword evidence="4" id="KW-0732">Signal</keyword>
<dbReference type="GeneID" id="108411698"/>